<dbReference type="InterPro" id="IPR001031">
    <property type="entry name" value="Thioesterase"/>
</dbReference>
<evidence type="ECO:0000256" key="1">
    <source>
        <dbReference type="ARBA" id="ARBA00022450"/>
    </source>
</evidence>
<dbReference type="NCBIfam" id="TIGR04532">
    <property type="entry name" value="PT_fungal_PKS"/>
    <property type="match status" value="1"/>
</dbReference>
<keyword evidence="1" id="KW-0596">Phosphopantetheine</keyword>
<dbReference type="InterPro" id="IPR016035">
    <property type="entry name" value="Acyl_Trfase/lysoPLipase"/>
</dbReference>
<accession>A0AAN9UYY9</accession>
<dbReference type="Pfam" id="PF00550">
    <property type="entry name" value="PP-binding"/>
    <property type="match status" value="2"/>
</dbReference>
<dbReference type="Gene3D" id="1.10.1200.10">
    <property type="entry name" value="ACP-like"/>
    <property type="match status" value="2"/>
</dbReference>
<dbReference type="GO" id="GO:0004312">
    <property type="term" value="F:fatty acid synthase activity"/>
    <property type="evidence" value="ECO:0007669"/>
    <property type="project" value="TreeGrafter"/>
</dbReference>
<dbReference type="InterPro" id="IPR036736">
    <property type="entry name" value="ACP-like_sf"/>
</dbReference>
<dbReference type="InterPro" id="IPR001227">
    <property type="entry name" value="Ac_transferase_dom_sf"/>
</dbReference>
<dbReference type="Proteomes" id="UP001320420">
    <property type="component" value="Unassembled WGS sequence"/>
</dbReference>
<dbReference type="PANTHER" id="PTHR43775">
    <property type="entry name" value="FATTY ACID SYNTHASE"/>
    <property type="match status" value="1"/>
</dbReference>
<dbReference type="InterPro" id="IPR030918">
    <property type="entry name" value="PT_fungal_PKS"/>
</dbReference>
<reference evidence="10 11" key="1">
    <citation type="submission" date="2024-02" db="EMBL/GenBank/DDBJ databases">
        <title>De novo assembly and annotation of 12 fungi associated with fruit tree decline syndrome in Ontario, Canada.</title>
        <authorList>
            <person name="Sulman M."/>
            <person name="Ellouze W."/>
            <person name="Ilyukhin E."/>
        </authorList>
    </citation>
    <scope>NUCLEOTIDE SEQUENCE [LARGE SCALE GENOMIC DNA]</scope>
    <source>
        <strain evidence="10 11">M11/M66-122</strain>
    </source>
</reference>
<dbReference type="PANTHER" id="PTHR43775:SF21">
    <property type="entry name" value="NON-REDUCING POLYKETIDE SYNTHASE AUSA-RELATED"/>
    <property type="match status" value="1"/>
</dbReference>
<name>A0AAN9UYY9_9PEZI</name>
<gene>
    <name evidence="10" type="primary">pks1_2</name>
    <name evidence="10" type="ORF">SLS62_000929</name>
</gene>
<dbReference type="Pfam" id="PF14765">
    <property type="entry name" value="PS-DH"/>
    <property type="match status" value="1"/>
</dbReference>
<dbReference type="SUPFAM" id="SSF53474">
    <property type="entry name" value="alpha/beta-Hydrolases"/>
    <property type="match status" value="1"/>
</dbReference>
<dbReference type="PROSITE" id="PS52004">
    <property type="entry name" value="KS3_2"/>
    <property type="match status" value="1"/>
</dbReference>
<dbReference type="InterPro" id="IPR029058">
    <property type="entry name" value="AB_hydrolase_fold"/>
</dbReference>
<dbReference type="Pfam" id="PF22621">
    <property type="entry name" value="CurL-like_PKS_C"/>
    <property type="match status" value="1"/>
</dbReference>
<proteinExistence type="predicted"/>
<evidence type="ECO:0000259" key="9">
    <source>
        <dbReference type="PROSITE" id="PS52019"/>
    </source>
</evidence>
<feature type="active site" description="Proton acceptor; for dehydratase activity" evidence="5">
    <location>
        <position position="813"/>
    </location>
</feature>
<dbReference type="InterPro" id="IPR014043">
    <property type="entry name" value="Acyl_transferase_dom"/>
</dbReference>
<evidence type="ECO:0000259" key="8">
    <source>
        <dbReference type="PROSITE" id="PS52004"/>
    </source>
</evidence>
<dbReference type="Gene3D" id="3.30.70.3290">
    <property type="match status" value="2"/>
</dbReference>
<dbReference type="InterPro" id="IPR009081">
    <property type="entry name" value="PP-bd_ACP"/>
</dbReference>
<dbReference type="InterPro" id="IPR050091">
    <property type="entry name" value="PKS_NRPS_Biosynth_Enz"/>
</dbReference>
<dbReference type="Pfam" id="PF00975">
    <property type="entry name" value="Thioesterase"/>
    <property type="match status" value="1"/>
</dbReference>
<dbReference type="Pfam" id="PF00698">
    <property type="entry name" value="Acyl_transf_1"/>
    <property type="match status" value="1"/>
</dbReference>
<dbReference type="InterPro" id="IPR049552">
    <property type="entry name" value="PKS_DH_N"/>
</dbReference>
<protein>
    <submittedName>
        <fullName evidence="10">Polyketide beta-ketoacyl-synthase</fullName>
    </submittedName>
</protein>
<dbReference type="Gene3D" id="3.40.47.10">
    <property type="match status" value="2"/>
</dbReference>
<keyword evidence="3" id="KW-0808">Transferase</keyword>
<evidence type="ECO:0000256" key="2">
    <source>
        <dbReference type="ARBA" id="ARBA00022553"/>
    </source>
</evidence>
<feature type="compositionally biased region" description="Polar residues" evidence="6">
    <location>
        <begin position="1355"/>
        <end position="1364"/>
    </location>
</feature>
<dbReference type="SUPFAM" id="SSF53901">
    <property type="entry name" value="Thiolase-like"/>
    <property type="match status" value="2"/>
</dbReference>
<dbReference type="SMART" id="SM00827">
    <property type="entry name" value="PKS_AT"/>
    <property type="match status" value="1"/>
</dbReference>
<evidence type="ECO:0000313" key="10">
    <source>
        <dbReference type="EMBL" id="KAK7756913.1"/>
    </source>
</evidence>
<evidence type="ECO:0000259" key="7">
    <source>
        <dbReference type="PROSITE" id="PS50075"/>
    </source>
</evidence>
<keyword evidence="2" id="KW-0597">Phosphoprotein</keyword>
<feature type="domain" description="PKS/mFAS DH" evidence="9">
    <location>
        <begin position="778"/>
        <end position="1083"/>
    </location>
</feature>
<dbReference type="InterPro" id="IPR014030">
    <property type="entry name" value="Ketoacyl_synth_N"/>
</dbReference>
<dbReference type="Pfam" id="PF00109">
    <property type="entry name" value="ketoacyl-synt"/>
    <property type="match status" value="2"/>
</dbReference>
<dbReference type="PROSITE" id="PS52019">
    <property type="entry name" value="PKS_MFAS_DH"/>
    <property type="match status" value="1"/>
</dbReference>
<dbReference type="SMART" id="SM00825">
    <property type="entry name" value="PKS_KS"/>
    <property type="match status" value="1"/>
</dbReference>
<feature type="region of interest" description="C-terminal hotdog fold" evidence="5">
    <location>
        <begin position="933"/>
        <end position="1083"/>
    </location>
</feature>
<comment type="caution">
    <text evidence="10">The sequence shown here is derived from an EMBL/GenBank/DDBJ whole genome shotgun (WGS) entry which is preliminary data.</text>
</comment>
<dbReference type="Gene3D" id="3.40.366.10">
    <property type="entry name" value="Malonyl-Coenzyme A Acyl Carrier Protein, domain 2"/>
    <property type="match status" value="2"/>
</dbReference>
<dbReference type="EMBL" id="JAKJXP020000004">
    <property type="protein sequence ID" value="KAK7756913.1"/>
    <property type="molecule type" value="Genomic_DNA"/>
</dbReference>
<keyword evidence="11" id="KW-1185">Reference proteome</keyword>
<evidence type="ECO:0000256" key="4">
    <source>
        <dbReference type="ARBA" id="ARBA00023268"/>
    </source>
</evidence>
<sequence length="1602" mass="173990">MGAKHGNFLQAPYEFDPAYFNVSPREAKSMDPQQRLLLQASIDALEDAGYAPDSTPSFQRHSFGVYVGVATGDYTDNLRDDIDVYYSPGGVNVISSPDMYLGLARAHFLSSTGQCKPFDAGADGYCRGEGCGLVVLKKLSRAIEEGDHIYGVIRGTGLNQCGTAKSITHPDAGTQAGLFRQVLRSSRTTPESIQVVEAHGTGTQAGDYAETSSLRAVFGPRPPSSPLYLGSVKGNIGHAEAASGVAGLTKLLLMMENNTIPAQASHTRLNPRLVENTSAGGLVVPTEAVKWESKPNRTPRRALLNNFGAAGSNAAIILEEYQAGNRRSIRENNKAARFSGAKRSRHVLTLSAKNEQSLEKLRERYIAYLERNADGVSLLDLCYSANARRLDYASHRLSATGSDPRELAAQLQKATIVKQKQKGLNLNLGGSGGKATVFVFPGQGSVYKGMGAELLSTAPVFCDCVAECDRILTRNGFPAVTPFLANSPAAAGLDDNSEEGVIVSQCACFVVEYALARMWIKWGITPDVVMGHSIGELAAFVVAESLSLQDALTFVATRAKLMAANPEDVVVAGEAKSLDQFSELCKSKGVKQKKLPVPFGFHSPAMDSILEDLKACASSLDFRTPKIKMGSALCGKILYPGKDLEKDYLAKHTRESVRFSDLVKDLATEFRDSDLTILEVGPSVTTESMFKRGTKGLSYTFLPTLRATQQPWVTLTSSIQSLWLGDIPVNWRAIYDGAHPKFLRSIPRYPLTSTSYVVPYKEPSAPAPQPERRRAQSQPLFEFLASGTISIPGSTTTAFMTQMGQISRYIKAHAVGGVPLCPASVYMEVALEALATLDHSDSSRKMKVFEDLHFDKPLIYSEDLQDAAELDIRTELDSRNPEEFTVATSSAKHQVHFSGRLSQKPTAMLSDNMARKQAYVKRQMASFLQDSTASPLETLSTRTIYEAIFPRVVDYSDPYLTLKKLTMGPSGLEGYGSFQLSPSALEGQFICPPAFVDTLLHAAGFMANASVTPDIACICAHVERAVVPGGRPEIYKQEMKVYCSLLDIGHSIVADAYALDRNGEVVAYVEGMAFKKLQLRSFKAHLSRLAKPTASLATRTTLLAPPPSMKEQHRPIAIKDGPVKQSEGIEATVRSILGEVCGIDGDHATGGLMELGLDSLLIIELAQCIQGRFPNAEVSKSDLENCSTVEELVDTVNHGFKQGLSSESALPGLTLDNSPISMTPGTATPPAISLPPNVNEPTPELEALFQETCGLDLTDDEKSHPLTTLGVDSLLSIELAHELHGRFGLSVDEDHESISSLTFRQLEDLYKKKLSSKLSAAAAPPSHEKQQRTQQQNGIVRKAPGHLTAKGTFPQPLQQQQSGTPRAPLCMFHDGSGLCSMYSRLRSINRTVHGVFSLDAASPDPSIQSMEDLAAFYIEAGNLGGSDGIILGGWSFGGVLAFEVSRQLRKLGTAVQGVILIDSPYPIGHQALPPEVVSHAVRRKPKSQGRELASEAAKQARDSIEAQFLRHARMLQNYNPDKDAGRGDVPCVMLKCTRVIDTVRLCGVPYPWLSDEAFRDQCVADWQQFLARQVPVIDVDCDHFEVFNDEHVSRTAFFLYPH</sequence>
<feature type="region of interest" description="N-terminal hotdog fold" evidence="5">
    <location>
        <begin position="778"/>
        <end position="908"/>
    </location>
</feature>
<evidence type="ECO:0000256" key="5">
    <source>
        <dbReference type="PROSITE-ProRule" id="PRU01363"/>
    </source>
</evidence>
<dbReference type="InterPro" id="IPR049900">
    <property type="entry name" value="PKS_mFAS_DH"/>
</dbReference>
<dbReference type="PROSITE" id="PS00012">
    <property type="entry name" value="PHOSPHOPANTETHEINE"/>
    <property type="match status" value="2"/>
</dbReference>
<dbReference type="SUPFAM" id="SSF47336">
    <property type="entry name" value="ACP-like"/>
    <property type="match status" value="2"/>
</dbReference>
<evidence type="ECO:0000256" key="6">
    <source>
        <dbReference type="SAM" id="MobiDB-lite"/>
    </source>
</evidence>
<dbReference type="InterPro" id="IPR049551">
    <property type="entry name" value="PKS_DH_C"/>
</dbReference>
<feature type="domain" description="Carrier" evidence="7">
    <location>
        <begin position="1239"/>
        <end position="1314"/>
    </location>
</feature>
<keyword evidence="4" id="KW-0511">Multifunctional enzyme</keyword>
<dbReference type="InterPro" id="IPR020841">
    <property type="entry name" value="PKS_Beta-ketoAc_synthase_dom"/>
</dbReference>
<dbReference type="PROSITE" id="PS50075">
    <property type="entry name" value="CARRIER"/>
    <property type="match status" value="2"/>
</dbReference>
<dbReference type="Gene3D" id="3.10.129.110">
    <property type="entry name" value="Polyketide synthase dehydratase"/>
    <property type="match status" value="1"/>
</dbReference>
<dbReference type="InterPro" id="IPR014031">
    <property type="entry name" value="Ketoacyl_synth_C"/>
</dbReference>
<dbReference type="CDD" id="cd00833">
    <property type="entry name" value="PKS"/>
    <property type="match status" value="1"/>
</dbReference>
<feature type="active site" description="Proton donor; for dehydratase activity" evidence="5">
    <location>
        <position position="997"/>
    </location>
</feature>
<dbReference type="Pfam" id="PF21089">
    <property type="entry name" value="PKS_DH_N"/>
    <property type="match status" value="1"/>
</dbReference>
<feature type="region of interest" description="Disordered" evidence="6">
    <location>
        <begin position="1318"/>
        <end position="1337"/>
    </location>
</feature>
<dbReference type="GO" id="GO:0006633">
    <property type="term" value="P:fatty acid biosynthetic process"/>
    <property type="evidence" value="ECO:0007669"/>
    <property type="project" value="TreeGrafter"/>
</dbReference>
<feature type="region of interest" description="Disordered" evidence="6">
    <location>
        <begin position="1346"/>
        <end position="1365"/>
    </location>
</feature>
<dbReference type="SUPFAM" id="SSF52151">
    <property type="entry name" value="FabD/lysophospholipase-like"/>
    <property type="match status" value="1"/>
</dbReference>
<dbReference type="InterPro" id="IPR016039">
    <property type="entry name" value="Thiolase-like"/>
</dbReference>
<evidence type="ECO:0000313" key="11">
    <source>
        <dbReference type="Proteomes" id="UP001320420"/>
    </source>
</evidence>
<organism evidence="10 11">
    <name type="scientific">Diatrype stigma</name>
    <dbReference type="NCBI Taxonomy" id="117547"/>
    <lineage>
        <taxon>Eukaryota</taxon>
        <taxon>Fungi</taxon>
        <taxon>Dikarya</taxon>
        <taxon>Ascomycota</taxon>
        <taxon>Pezizomycotina</taxon>
        <taxon>Sordariomycetes</taxon>
        <taxon>Xylariomycetidae</taxon>
        <taxon>Xylariales</taxon>
        <taxon>Diatrypaceae</taxon>
        <taxon>Diatrype</taxon>
    </lineage>
</organism>
<dbReference type="InterPro" id="IPR006162">
    <property type="entry name" value="Ppantetheine_attach_site"/>
</dbReference>
<dbReference type="InterPro" id="IPR042104">
    <property type="entry name" value="PKS_dehydratase_sf"/>
</dbReference>
<evidence type="ECO:0000256" key="3">
    <source>
        <dbReference type="ARBA" id="ARBA00022679"/>
    </source>
</evidence>
<feature type="domain" description="Carrier" evidence="7">
    <location>
        <begin position="1124"/>
        <end position="1200"/>
    </location>
</feature>
<dbReference type="Pfam" id="PF02801">
    <property type="entry name" value="Ketoacyl-synt_C"/>
    <property type="match status" value="1"/>
</dbReference>
<dbReference type="Gene3D" id="3.40.50.1820">
    <property type="entry name" value="alpha/beta hydrolase"/>
    <property type="match status" value="1"/>
</dbReference>
<feature type="domain" description="Ketosynthase family 3 (KS3)" evidence="8">
    <location>
        <begin position="1"/>
        <end position="320"/>
    </location>
</feature>